<evidence type="ECO:0000256" key="1">
    <source>
        <dbReference type="SAM" id="Phobius"/>
    </source>
</evidence>
<dbReference type="Gene3D" id="2.130.10.10">
    <property type="entry name" value="YVTN repeat-like/Quinoprotein amine dehydrogenase"/>
    <property type="match status" value="1"/>
</dbReference>
<dbReference type="Proteomes" id="UP000319817">
    <property type="component" value="Chromosome"/>
</dbReference>
<name>A0A517NYC5_9BACT</name>
<gene>
    <name evidence="2" type="ORF">K239x_41350</name>
</gene>
<organism evidence="2 3">
    <name type="scientific">Stieleria marina</name>
    <dbReference type="NCBI Taxonomy" id="1930275"/>
    <lineage>
        <taxon>Bacteria</taxon>
        <taxon>Pseudomonadati</taxon>
        <taxon>Planctomycetota</taxon>
        <taxon>Planctomycetia</taxon>
        <taxon>Pirellulales</taxon>
        <taxon>Pirellulaceae</taxon>
        <taxon>Stieleria</taxon>
    </lineage>
</organism>
<reference evidence="2 3" key="1">
    <citation type="submission" date="2019-02" db="EMBL/GenBank/DDBJ databases">
        <title>Deep-cultivation of Planctomycetes and their phenomic and genomic characterization uncovers novel biology.</title>
        <authorList>
            <person name="Wiegand S."/>
            <person name="Jogler M."/>
            <person name="Boedeker C."/>
            <person name="Pinto D."/>
            <person name="Vollmers J."/>
            <person name="Rivas-Marin E."/>
            <person name="Kohn T."/>
            <person name="Peeters S.H."/>
            <person name="Heuer A."/>
            <person name="Rast P."/>
            <person name="Oberbeckmann S."/>
            <person name="Bunk B."/>
            <person name="Jeske O."/>
            <person name="Meyerdierks A."/>
            <person name="Storesund J.E."/>
            <person name="Kallscheuer N."/>
            <person name="Luecker S."/>
            <person name="Lage O.M."/>
            <person name="Pohl T."/>
            <person name="Merkel B.J."/>
            <person name="Hornburger P."/>
            <person name="Mueller R.-W."/>
            <person name="Bruemmer F."/>
            <person name="Labrenz M."/>
            <person name="Spormann A.M."/>
            <person name="Op den Camp H."/>
            <person name="Overmann J."/>
            <person name="Amann R."/>
            <person name="Jetten M.S.M."/>
            <person name="Mascher T."/>
            <person name="Medema M.H."/>
            <person name="Devos D.P."/>
            <person name="Kaster A.-K."/>
            <person name="Ovreas L."/>
            <person name="Rohde M."/>
            <person name="Galperin M.Y."/>
            <person name="Jogler C."/>
        </authorList>
    </citation>
    <scope>NUCLEOTIDE SEQUENCE [LARGE SCALE GENOMIC DNA]</scope>
    <source>
        <strain evidence="2 3">K23_9</strain>
    </source>
</reference>
<dbReference type="EMBL" id="CP036526">
    <property type="protein sequence ID" value="QDT12127.1"/>
    <property type="molecule type" value="Genomic_DNA"/>
</dbReference>
<feature type="transmembrane region" description="Helical" evidence="1">
    <location>
        <begin position="507"/>
        <end position="526"/>
    </location>
</feature>
<dbReference type="RefSeq" id="WP_145419851.1">
    <property type="nucleotide sequence ID" value="NZ_CP036526.1"/>
</dbReference>
<evidence type="ECO:0000313" key="3">
    <source>
        <dbReference type="Proteomes" id="UP000319817"/>
    </source>
</evidence>
<feature type="transmembrane region" description="Helical" evidence="1">
    <location>
        <begin position="481"/>
        <end position="500"/>
    </location>
</feature>
<keyword evidence="1" id="KW-0472">Membrane</keyword>
<proteinExistence type="predicted"/>
<feature type="transmembrane region" description="Helical" evidence="1">
    <location>
        <begin position="457"/>
        <end position="475"/>
    </location>
</feature>
<dbReference type="InterPro" id="IPR011047">
    <property type="entry name" value="Quinoprotein_ADH-like_sf"/>
</dbReference>
<dbReference type="InterPro" id="IPR015943">
    <property type="entry name" value="WD40/YVTN_repeat-like_dom_sf"/>
</dbReference>
<keyword evidence="3" id="KW-1185">Reference proteome</keyword>
<keyword evidence="1" id="KW-1133">Transmembrane helix</keyword>
<feature type="transmembrane region" description="Helical" evidence="1">
    <location>
        <begin position="532"/>
        <end position="550"/>
    </location>
</feature>
<feature type="transmembrane region" description="Helical" evidence="1">
    <location>
        <begin position="314"/>
        <end position="332"/>
    </location>
</feature>
<sequence length="565" mass="62104">MNRFRWCLLLAAIPIVLLAQLALSYRSLSVQGFVDRPDGSGAAILQHNPAQGVEVIAWDPGITNLRTIFNHRDRGLVKRTLIASNPSGEQIVVTRRQHLVCIEPQTGKVLWTTEQAKTALAPSRIDFINGGRHLVVTQDFSRSESSSIAILDAESGKAVQRTAIYNVARYLASKNRVAIQFSRQHERFSEWDLIELAGDQMKLIKSPAFAPREMLPNSLTVDLDVSVGGSYSERLDYIDRMKSQHQSKVRLRPATLFQPARIEIVSNQKNKTVRLQSLGFGESITALGLASLAAAIWSLLFVKNGAKSKQHSRLIGHAIVVLILMAVVTWPMTVPGWTESQNARQPAFILRAAPIFFQSVLPSLLSATALSFGLAGILSQRRPFYLWSIFFAACAMPFLLPVIGICVAVLSMGYRFRRPNRSLGNRKVDRIDSDALSQPSCNAPNSSPAIDRQNFRFGILEMMLITAGVAIFIAIGHPGRFLIAHGCLLAGLLALSVLLTSRSTRSMTFCVSVMFVAFLGGGHHLWNGSATTVFVFAIPMLTSLAALQGYRLRATRHPNKIVPAS</sequence>
<feature type="transmembrane region" description="Helical" evidence="1">
    <location>
        <begin position="384"/>
        <end position="411"/>
    </location>
</feature>
<evidence type="ECO:0000313" key="2">
    <source>
        <dbReference type="EMBL" id="QDT12127.1"/>
    </source>
</evidence>
<dbReference type="SUPFAM" id="SSF50998">
    <property type="entry name" value="Quinoprotein alcohol dehydrogenase-like"/>
    <property type="match status" value="1"/>
</dbReference>
<keyword evidence="1" id="KW-0812">Transmembrane</keyword>
<protein>
    <submittedName>
        <fullName evidence="2">Uncharacterized protein</fullName>
    </submittedName>
</protein>
<accession>A0A517NYC5</accession>
<dbReference type="AlphaFoldDB" id="A0A517NYC5"/>
<feature type="transmembrane region" description="Helical" evidence="1">
    <location>
        <begin position="284"/>
        <end position="302"/>
    </location>
</feature>